<feature type="domain" description="DUF5659" evidence="1">
    <location>
        <begin position="6"/>
        <end position="83"/>
    </location>
</feature>
<protein>
    <recommendedName>
        <fullName evidence="1">DUF5659 domain-containing protein</fullName>
    </recommendedName>
</protein>
<name>A0A1I5WU52_9FIRM</name>
<evidence type="ECO:0000313" key="3">
    <source>
        <dbReference type="Proteomes" id="UP000198577"/>
    </source>
</evidence>
<dbReference type="Pfam" id="PF18903">
    <property type="entry name" value="DUF5659"/>
    <property type="match status" value="1"/>
</dbReference>
<gene>
    <name evidence="2" type="ORF">SAMN05444406_11935</name>
</gene>
<reference evidence="2 3" key="1">
    <citation type="submission" date="2016-10" db="EMBL/GenBank/DDBJ databases">
        <authorList>
            <person name="de Groot N.N."/>
        </authorList>
    </citation>
    <scope>NUCLEOTIDE SEQUENCE [LARGE SCALE GENOMIC DNA]</scope>
    <source>
        <strain evidence="2 3">DSM 20678</strain>
    </source>
</reference>
<accession>A0A1I5WU52</accession>
<dbReference type="EMBL" id="FOXR01000019">
    <property type="protein sequence ID" value="SFQ23249.1"/>
    <property type="molecule type" value="Genomic_DNA"/>
</dbReference>
<evidence type="ECO:0000259" key="1">
    <source>
        <dbReference type="Pfam" id="PF18903"/>
    </source>
</evidence>
<dbReference type="RefSeq" id="WP_092282471.1">
    <property type="nucleotide sequence ID" value="NZ_FOXR01000019.1"/>
</dbReference>
<evidence type="ECO:0000313" key="2">
    <source>
        <dbReference type="EMBL" id="SFQ23249.1"/>
    </source>
</evidence>
<dbReference type="STRING" id="937334.SAMN05444406_11935"/>
<proteinExistence type="predicted"/>
<dbReference type="InterPro" id="IPR043718">
    <property type="entry name" value="DUF5659"/>
</dbReference>
<organism evidence="2 3">
    <name type="scientific">Caldicoprobacter faecalis</name>
    <dbReference type="NCBI Taxonomy" id="937334"/>
    <lineage>
        <taxon>Bacteria</taxon>
        <taxon>Bacillati</taxon>
        <taxon>Bacillota</taxon>
        <taxon>Clostridia</taxon>
        <taxon>Caldicoprobacterales</taxon>
        <taxon>Caldicoprobacteraceae</taxon>
        <taxon>Caldicoprobacter</taxon>
    </lineage>
</organism>
<dbReference type="Proteomes" id="UP000198577">
    <property type="component" value="Unassembled WGS sequence"/>
</dbReference>
<dbReference type="AlphaFoldDB" id="A0A1I5WU52"/>
<keyword evidence="3" id="KW-1185">Reference proteome</keyword>
<sequence>MIVDKERYHYTSNPYVVAYLRMNGITPERIVKNDKDKIVFVFEKNKKILDVIEKFKQDKQIRWYVQYLRLVFKNITVLKNKERGKE</sequence>